<evidence type="ECO:0000256" key="1">
    <source>
        <dbReference type="SAM" id="MobiDB-lite"/>
    </source>
</evidence>
<feature type="compositionally biased region" description="Basic and acidic residues" evidence="1">
    <location>
        <begin position="279"/>
        <end position="292"/>
    </location>
</feature>
<feature type="region of interest" description="Disordered" evidence="1">
    <location>
        <begin position="278"/>
        <end position="297"/>
    </location>
</feature>
<dbReference type="HOGENOM" id="CLU_016858_0_0_1"/>
<feature type="region of interest" description="Disordered" evidence="1">
    <location>
        <begin position="383"/>
        <end position="411"/>
    </location>
</feature>
<gene>
    <name evidence="2" type="ORF">SAPIO_CDS9103</name>
</gene>
<dbReference type="GeneID" id="27728175"/>
<feature type="compositionally biased region" description="Basic residues" evidence="1">
    <location>
        <begin position="1"/>
        <end position="12"/>
    </location>
</feature>
<protein>
    <submittedName>
        <fullName evidence="2">Uncharacterized protein</fullName>
    </submittedName>
</protein>
<organism evidence="2 3">
    <name type="scientific">Pseudallescheria apiosperma</name>
    <name type="common">Scedosporium apiospermum</name>
    <dbReference type="NCBI Taxonomy" id="563466"/>
    <lineage>
        <taxon>Eukaryota</taxon>
        <taxon>Fungi</taxon>
        <taxon>Dikarya</taxon>
        <taxon>Ascomycota</taxon>
        <taxon>Pezizomycotina</taxon>
        <taxon>Sordariomycetes</taxon>
        <taxon>Hypocreomycetidae</taxon>
        <taxon>Microascales</taxon>
        <taxon>Microascaceae</taxon>
        <taxon>Scedosporium</taxon>
    </lineage>
</organism>
<dbReference type="OrthoDB" id="4160836at2759"/>
<feature type="compositionally biased region" description="Low complexity" evidence="1">
    <location>
        <begin position="96"/>
        <end position="108"/>
    </location>
</feature>
<dbReference type="OMA" id="PYLEMFT"/>
<feature type="compositionally biased region" description="Low complexity" evidence="1">
    <location>
        <begin position="80"/>
        <end position="89"/>
    </location>
</feature>
<dbReference type="AlphaFoldDB" id="A0A084FYC8"/>
<keyword evidence="3" id="KW-1185">Reference proteome</keyword>
<feature type="region of interest" description="Disordered" evidence="1">
    <location>
        <begin position="1"/>
        <end position="129"/>
    </location>
</feature>
<feature type="compositionally biased region" description="Low complexity" evidence="1">
    <location>
        <begin position="389"/>
        <end position="400"/>
    </location>
</feature>
<proteinExistence type="predicted"/>
<dbReference type="KEGG" id="sapo:SAPIO_CDS9103"/>
<dbReference type="Proteomes" id="UP000028545">
    <property type="component" value="Unassembled WGS sequence"/>
</dbReference>
<feature type="compositionally biased region" description="Polar residues" evidence="1">
    <location>
        <begin position="113"/>
        <end position="129"/>
    </location>
</feature>
<dbReference type="EMBL" id="JOWA01000132">
    <property type="protein sequence ID" value="KEZ40090.1"/>
    <property type="molecule type" value="Genomic_DNA"/>
</dbReference>
<sequence length="692" mass="76695">MDSHASKRRKTSPRTSIPIPSANDNDNHATDGTAPPPPNGNDAPSSQSPRKRRPDFASPTKASLSRHNPEILARRRQSAREASQAQQQQKPSRGNTTTTRPQTETTRPPDQPASTPGSPDSDISLSELLTAQLEEEVVVGKVAAGAARPRRSPTKPVLFTRPLPPPAPEGEEELIDPFKRRPRIRRSNVAEEPVEEPELPPTPSQLGIADPTVTTPPRGIHSSSSPTKRRLANRDRRIRAIPMKKSPLKKQFVPSPVQEQEEVVGEDNEAIDALANPQRAEKGKEVEVETHPARGVPSDEEIRGMEEHLETLRTEEENLWSDLQMISGLGKEWAMQAQAAKLIPFIKKHPRLIRLPDLPDATSSVQDEIDALLRGAMNPSALLPFSNPTTELTTTTSKKTSNTEEKSLPTSHLPVSMTAQEELPYLQIFSPLAFTSHNTPLTTADMESNIQRHDISIRALDAPHLFSARLTMIVDLSDFSITDLKVPRLDPNAQRELGPFIEDVLTRTDRAIARNVSLITWAMGEWYRLAVKRAQFWRSLAREFEDAKRLDAHAEKIWKNRARQYNREVGETIDDEMAKEDEGLSAGDVGGDMGRAAMMVGLGRWGEEELMVRVGWRIGFDWTGDARSKVSVAVGMPGRWHRGDRNGVLAKVPQIFDDYVRGTSDVMAAVRRVVALVGYDADAPEARDVVAA</sequence>
<dbReference type="RefSeq" id="XP_016639889.1">
    <property type="nucleotide sequence ID" value="XM_016790586.1"/>
</dbReference>
<evidence type="ECO:0000313" key="2">
    <source>
        <dbReference type="EMBL" id="KEZ40090.1"/>
    </source>
</evidence>
<feature type="region of interest" description="Disordered" evidence="1">
    <location>
        <begin position="141"/>
        <end position="236"/>
    </location>
</feature>
<name>A0A084FYC8_PSEDA</name>
<dbReference type="VEuPathDB" id="FungiDB:SAPIO_CDS9103"/>
<accession>A0A084FYC8</accession>
<reference evidence="2 3" key="1">
    <citation type="journal article" date="2014" name="Genome Announc.">
        <title>Draft genome sequence of the pathogenic fungus Scedosporium apiospermum.</title>
        <authorList>
            <person name="Vandeputte P."/>
            <person name="Ghamrawi S."/>
            <person name="Rechenmann M."/>
            <person name="Iltis A."/>
            <person name="Giraud S."/>
            <person name="Fleury M."/>
            <person name="Thornton C."/>
            <person name="Delhaes L."/>
            <person name="Meyer W."/>
            <person name="Papon N."/>
            <person name="Bouchara J.P."/>
        </authorList>
    </citation>
    <scope>NUCLEOTIDE SEQUENCE [LARGE SCALE GENOMIC DNA]</scope>
    <source>
        <strain evidence="2 3">IHEM 14462</strain>
    </source>
</reference>
<evidence type="ECO:0000313" key="3">
    <source>
        <dbReference type="Proteomes" id="UP000028545"/>
    </source>
</evidence>
<comment type="caution">
    <text evidence="2">The sequence shown here is derived from an EMBL/GenBank/DDBJ whole genome shotgun (WGS) entry which is preliminary data.</text>
</comment>
<feature type="compositionally biased region" description="Basic residues" evidence="1">
    <location>
        <begin position="227"/>
        <end position="236"/>
    </location>
</feature>